<dbReference type="AlphaFoldDB" id="A0A2S6G0F4"/>
<protein>
    <submittedName>
        <fullName evidence="3">Uncharacterized protein YkwD</fullName>
    </submittedName>
</protein>
<dbReference type="PANTHER" id="PTHR31157">
    <property type="entry name" value="SCP DOMAIN-CONTAINING PROTEIN"/>
    <property type="match status" value="1"/>
</dbReference>
<evidence type="ECO:0000256" key="1">
    <source>
        <dbReference type="SAM" id="MobiDB-lite"/>
    </source>
</evidence>
<organism evidence="3 4">
    <name type="scientific">Clostridium algidicarnis DSM 15099</name>
    <dbReference type="NCBI Taxonomy" id="1121295"/>
    <lineage>
        <taxon>Bacteria</taxon>
        <taxon>Bacillati</taxon>
        <taxon>Bacillota</taxon>
        <taxon>Clostridia</taxon>
        <taxon>Eubacteriales</taxon>
        <taxon>Clostridiaceae</taxon>
        <taxon>Clostridium</taxon>
    </lineage>
</organism>
<dbReference type="InterPro" id="IPR014044">
    <property type="entry name" value="CAP_dom"/>
</dbReference>
<dbReference type="Pfam" id="PF00188">
    <property type="entry name" value="CAP"/>
    <property type="match status" value="1"/>
</dbReference>
<evidence type="ECO:0000313" key="3">
    <source>
        <dbReference type="EMBL" id="PPK49381.1"/>
    </source>
</evidence>
<dbReference type="Proteomes" id="UP000239863">
    <property type="component" value="Unassembled WGS sequence"/>
</dbReference>
<reference evidence="3 4" key="1">
    <citation type="submission" date="2018-02" db="EMBL/GenBank/DDBJ databases">
        <title>Genomic Encyclopedia of Archaeal and Bacterial Type Strains, Phase II (KMG-II): from individual species to whole genera.</title>
        <authorList>
            <person name="Goeker M."/>
        </authorList>
    </citation>
    <scope>NUCLEOTIDE SEQUENCE [LARGE SCALE GENOMIC DNA]</scope>
    <source>
        <strain evidence="3 4">DSM 15099</strain>
    </source>
</reference>
<gene>
    <name evidence="3" type="ORF">BD821_10141</name>
</gene>
<dbReference type="CDD" id="cd05379">
    <property type="entry name" value="CAP_bacterial"/>
    <property type="match status" value="1"/>
</dbReference>
<feature type="compositionally biased region" description="Pro residues" evidence="1">
    <location>
        <begin position="156"/>
        <end position="177"/>
    </location>
</feature>
<proteinExistence type="predicted"/>
<feature type="region of interest" description="Disordered" evidence="1">
    <location>
        <begin position="135"/>
        <end position="177"/>
    </location>
</feature>
<comment type="caution">
    <text evidence="3">The sequence shown here is derived from an EMBL/GenBank/DDBJ whole genome shotgun (WGS) entry which is preliminary data.</text>
</comment>
<accession>A0A2S6G0F4</accession>
<dbReference type="InterPro" id="IPR035940">
    <property type="entry name" value="CAP_sf"/>
</dbReference>
<dbReference type="EMBL" id="PTIS01000001">
    <property type="protein sequence ID" value="PPK49381.1"/>
    <property type="molecule type" value="Genomic_DNA"/>
</dbReference>
<feature type="domain" description="SCP" evidence="2">
    <location>
        <begin position="202"/>
        <end position="323"/>
    </location>
</feature>
<evidence type="ECO:0000259" key="2">
    <source>
        <dbReference type="Pfam" id="PF00188"/>
    </source>
</evidence>
<name>A0A2S6G0F4_9CLOT</name>
<dbReference type="PANTHER" id="PTHR31157:SF1">
    <property type="entry name" value="SCP DOMAIN-CONTAINING PROTEIN"/>
    <property type="match status" value="1"/>
</dbReference>
<sequence length="325" mass="35661">MRKKFITLIICGALTGTGLMGGTIKSGTEWVNPLRAILGIESVKQDKESNVVEKDTIVEENSTTKEVATQEVKNDETNEFVELVVNGQAKKEQVSNKATLDNDVKLEDNINEASKDNEFSIELLRSNRNSMVYRPSRRNVSAKPAVTPKPNTTPSAPAPVVTPKPTPNPAPAPVVTPAPVKPSTGVVTNDANFEAKVEQLIFNRVNAERAKAGMSQLSYNSTMEKYARIKSKDMADRGYFDHKNPEGQLITVQMAKDGVSYRAWGENIAYIGGISDANAVADKFMTNWMNSSGHRANILSSNFTSIGVGIYKSGNRYYATQEFYK</sequence>
<dbReference type="Gene3D" id="3.40.33.10">
    <property type="entry name" value="CAP"/>
    <property type="match status" value="1"/>
</dbReference>
<dbReference type="RefSeq" id="WP_226104479.1">
    <property type="nucleotide sequence ID" value="NZ_PTIS01000001.1"/>
</dbReference>
<evidence type="ECO:0000313" key="4">
    <source>
        <dbReference type="Proteomes" id="UP000239863"/>
    </source>
</evidence>
<dbReference type="SUPFAM" id="SSF55797">
    <property type="entry name" value="PR-1-like"/>
    <property type="match status" value="1"/>
</dbReference>
<dbReference type="STRING" id="37659.GCA_000703125_00037"/>